<dbReference type="EMBL" id="BMNN01000002">
    <property type="protein sequence ID" value="GGI98844.1"/>
    <property type="molecule type" value="Genomic_DNA"/>
</dbReference>
<evidence type="ECO:0000256" key="1">
    <source>
        <dbReference type="SAM" id="MobiDB-lite"/>
    </source>
</evidence>
<dbReference type="Proteomes" id="UP000633263">
    <property type="component" value="Unassembled WGS sequence"/>
</dbReference>
<feature type="region of interest" description="Disordered" evidence="1">
    <location>
        <begin position="169"/>
        <end position="203"/>
    </location>
</feature>
<dbReference type="Pfam" id="PF18845">
    <property type="entry name" value="baeRF_family3"/>
    <property type="match status" value="1"/>
</dbReference>
<sequence length="390" mass="42440">MYEHITQSDLSELLKLQGQPYLSLYMPMARSFPDQEQNPVRYRNLLRKLRDQVENGSANADPALLEPFDALLHEDELWRSPRDGLAVIGGSDVFKVFSLHQPVDELVRVDQQPCLKPLMRISQSGGAYQVLCVTRDAVRLFQGDQNVLEEVELHPDVPRNLEQALGEELTAKDQSGNPHGFSRAADRTSGSARHEAGGGGKQDEIDIDRERYFRAIDKAIVEHHARSGLPLILAALPRNQAAYRAVSHHPTLLDEGIAQDPGLMDAAGLREEAATIITRRHNASLDSALERYGVAQGQKLASNDIGEIGEAVFAGRVSLLLVESGRDIPGTVDMQSGAVQLDGEPDGEMATGADVLDQLIPRAVQNGAEVVMLPQGLVPGSSGAAAVFRF</sequence>
<proteinExistence type="predicted"/>
<gene>
    <name evidence="2" type="ORF">GCM10009083_14450</name>
</gene>
<feature type="compositionally biased region" description="Basic and acidic residues" evidence="1">
    <location>
        <begin position="192"/>
        <end position="203"/>
    </location>
</feature>
<organism evidence="2 3">
    <name type="scientific">Halopseudomonas pertucinogena</name>
    <dbReference type="NCBI Taxonomy" id="86175"/>
    <lineage>
        <taxon>Bacteria</taxon>
        <taxon>Pseudomonadati</taxon>
        <taxon>Pseudomonadota</taxon>
        <taxon>Gammaproteobacteria</taxon>
        <taxon>Pseudomonadales</taxon>
        <taxon>Pseudomonadaceae</taxon>
        <taxon>Halopseudomonas</taxon>
    </lineage>
</organism>
<keyword evidence="3" id="KW-1185">Reference proteome</keyword>
<name>A0ABQ2CQE2_9GAMM</name>
<evidence type="ECO:0000313" key="2">
    <source>
        <dbReference type="EMBL" id="GGI98844.1"/>
    </source>
</evidence>
<comment type="caution">
    <text evidence="2">The sequence shown here is derived from an EMBL/GenBank/DDBJ whole genome shotgun (WGS) entry which is preliminary data.</text>
</comment>
<evidence type="ECO:0000313" key="3">
    <source>
        <dbReference type="Proteomes" id="UP000633263"/>
    </source>
</evidence>
<dbReference type="RefSeq" id="WP_188635937.1">
    <property type="nucleotide sequence ID" value="NZ_BMNN01000002.1"/>
</dbReference>
<accession>A0ABQ2CQE2</accession>
<protein>
    <submittedName>
        <fullName evidence="2">Uncharacterized protein</fullName>
    </submittedName>
</protein>
<reference evidence="3" key="1">
    <citation type="journal article" date="2019" name="Int. J. Syst. Evol. Microbiol.">
        <title>The Global Catalogue of Microorganisms (GCM) 10K type strain sequencing project: providing services to taxonomists for standard genome sequencing and annotation.</title>
        <authorList>
            <consortium name="The Broad Institute Genomics Platform"/>
            <consortium name="The Broad Institute Genome Sequencing Center for Infectious Disease"/>
            <person name="Wu L."/>
            <person name="Ma J."/>
        </authorList>
    </citation>
    <scope>NUCLEOTIDE SEQUENCE [LARGE SCALE GENOMIC DNA]</scope>
    <source>
        <strain evidence="3">JCM 11590</strain>
    </source>
</reference>
<dbReference type="InterPro" id="IPR041289">
    <property type="entry name" value="Bact_RF_family3"/>
</dbReference>